<dbReference type="Pfam" id="PF13692">
    <property type="entry name" value="Glyco_trans_1_4"/>
    <property type="match status" value="1"/>
</dbReference>
<sequence>MKILFLTSSMEGGGAERVAALLANAWDAKGHDVTLMPTFSGRGECVYPLSAGVHLEFLSDAVGENAGKITRLRALRAIIKAANPDVILSFMSHVNVAALLAAGGTGIPVIACERTYPPGLSPPLPLSYRLLRRLTYPFAAALVAQTRATADWMRARAPRTEIAILPNPVILPMKDTDPAIPIADHLETPDRLVLWVGRMDDAKRPSVMVDAFAAAAGSLPGWKLVMLGDGPLRDRIRSELPARGLESRILLPGFAGNLRQWYERADIYAMTSSYEGFPNSLLEAMAHGTASVVFDVKTGPAQLSDAGQRAILLPDNRHVERLAASLCDLGLHPERRAVLAASAREVVELYSREAILDQWQRLFASATARQDDPSSS</sequence>
<dbReference type="SUPFAM" id="SSF53756">
    <property type="entry name" value="UDP-Glycosyltransferase/glycogen phosphorylase"/>
    <property type="match status" value="1"/>
</dbReference>
<dbReference type="PANTHER" id="PTHR12526">
    <property type="entry name" value="GLYCOSYLTRANSFERASE"/>
    <property type="match status" value="1"/>
</dbReference>
<organism evidence="2 3">
    <name type="scientific">Sphingopyxis granuli</name>
    <dbReference type="NCBI Taxonomy" id="267128"/>
    <lineage>
        <taxon>Bacteria</taxon>
        <taxon>Pseudomonadati</taxon>
        <taxon>Pseudomonadota</taxon>
        <taxon>Alphaproteobacteria</taxon>
        <taxon>Sphingomonadales</taxon>
        <taxon>Sphingomonadaceae</taxon>
        <taxon>Sphingopyxis</taxon>
    </lineage>
</organism>
<accession>A0AA86GMC2</accession>
<proteinExistence type="predicted"/>
<gene>
    <name evidence="2" type="ORF">SGRAN_2371</name>
</gene>
<feature type="domain" description="Glycosyltransferase subfamily 4-like N-terminal" evidence="1">
    <location>
        <begin position="13"/>
        <end position="167"/>
    </location>
</feature>
<protein>
    <submittedName>
        <fullName evidence="2">Glycosyltransferase</fullName>
    </submittedName>
</protein>
<dbReference type="GO" id="GO:0016757">
    <property type="term" value="F:glycosyltransferase activity"/>
    <property type="evidence" value="ECO:0007669"/>
    <property type="project" value="UniProtKB-ARBA"/>
</dbReference>
<evidence type="ECO:0000313" key="3">
    <source>
        <dbReference type="Proteomes" id="UP000058599"/>
    </source>
</evidence>
<evidence type="ECO:0000259" key="1">
    <source>
        <dbReference type="Pfam" id="PF13579"/>
    </source>
</evidence>
<dbReference type="RefSeq" id="WP_082737225.1">
    <property type="nucleotide sequence ID" value="NZ_CP012199.1"/>
</dbReference>
<dbReference type="EMBL" id="CP012199">
    <property type="protein sequence ID" value="AMG74734.1"/>
    <property type="molecule type" value="Genomic_DNA"/>
</dbReference>
<dbReference type="Gene3D" id="3.40.50.2000">
    <property type="entry name" value="Glycogen Phosphorylase B"/>
    <property type="match status" value="2"/>
</dbReference>
<dbReference type="AlphaFoldDB" id="A0AA86GMC2"/>
<dbReference type="Proteomes" id="UP000058599">
    <property type="component" value="Chromosome"/>
</dbReference>
<evidence type="ECO:0000313" key="2">
    <source>
        <dbReference type="EMBL" id="AMG74734.1"/>
    </source>
</evidence>
<name>A0AA86GMC2_9SPHN</name>
<keyword evidence="3" id="KW-1185">Reference proteome</keyword>
<dbReference type="KEGG" id="sgi:SGRAN_2371"/>
<reference evidence="2 3" key="1">
    <citation type="journal article" date="2016" name="BMC Genomics">
        <title>Genomic analysis of the nitrate-respiring Sphingopyxis granuli (formerly Sphingomonas macrogoltabida) strain TFA.</title>
        <authorList>
            <person name="Garcia-Romero I."/>
            <person name="Perez-Pulido A.J."/>
            <person name="Gonzalez-Flores Y.E."/>
            <person name="Reyes-Ramirez F."/>
            <person name="Santero E."/>
            <person name="Floriano B."/>
        </authorList>
    </citation>
    <scope>NUCLEOTIDE SEQUENCE [LARGE SCALE GENOMIC DNA]</scope>
    <source>
        <strain evidence="2 3">TFA</strain>
    </source>
</reference>
<dbReference type="Pfam" id="PF13579">
    <property type="entry name" value="Glyco_trans_4_4"/>
    <property type="match status" value="1"/>
</dbReference>
<dbReference type="InterPro" id="IPR028098">
    <property type="entry name" value="Glyco_trans_4-like_N"/>
</dbReference>